<evidence type="ECO:0000313" key="1">
    <source>
        <dbReference type="EMBL" id="KAI0089043.1"/>
    </source>
</evidence>
<gene>
    <name evidence="1" type="ORF">BDY19DRAFT_993275</name>
</gene>
<reference evidence="1" key="1">
    <citation type="journal article" date="2021" name="Environ. Microbiol.">
        <title>Gene family expansions and transcriptome signatures uncover fungal adaptations to wood decay.</title>
        <authorList>
            <person name="Hage H."/>
            <person name="Miyauchi S."/>
            <person name="Viragh M."/>
            <person name="Drula E."/>
            <person name="Min B."/>
            <person name="Chaduli D."/>
            <person name="Navarro D."/>
            <person name="Favel A."/>
            <person name="Norest M."/>
            <person name="Lesage-Meessen L."/>
            <person name="Balint B."/>
            <person name="Merenyi Z."/>
            <person name="de Eugenio L."/>
            <person name="Morin E."/>
            <person name="Martinez A.T."/>
            <person name="Baldrian P."/>
            <person name="Stursova M."/>
            <person name="Martinez M.J."/>
            <person name="Novotny C."/>
            <person name="Magnuson J.K."/>
            <person name="Spatafora J.W."/>
            <person name="Maurice S."/>
            <person name="Pangilinan J."/>
            <person name="Andreopoulos W."/>
            <person name="LaButti K."/>
            <person name="Hundley H."/>
            <person name="Na H."/>
            <person name="Kuo A."/>
            <person name="Barry K."/>
            <person name="Lipzen A."/>
            <person name="Henrissat B."/>
            <person name="Riley R."/>
            <person name="Ahrendt S."/>
            <person name="Nagy L.G."/>
            <person name="Grigoriev I.V."/>
            <person name="Martin F."/>
            <person name="Rosso M.N."/>
        </authorList>
    </citation>
    <scope>NUCLEOTIDE SEQUENCE</scope>
    <source>
        <strain evidence="1">CBS 384.51</strain>
    </source>
</reference>
<accession>A0ACB8U408</accession>
<proteinExistence type="predicted"/>
<sequence length="1092" mass="122142">MQFRPAVLQLSRVPTAIASSPDGSCLLTVEPSDSGSYGPILRMYHWVSFGSTPGIVLEAQGFASDSAILTSFVKPSLVYCLWLDLSAHHLRSLALNISHKVTALSFQEDNVGTRNGTAKKRTVHNCLVDCHTDVWTKFPVVPAVARQTVKSSSARQHKSLVYVSALQPHLFPKHHNELIASFEKTTRKPVDNQLSQVNVTGMTFAAYMKHYMKPSTFCAGEWLVEILCLIPIHIAIARDNRFIPLKDGIFSMDSERSLLGATVEQIADRLSFGWYESIFQSYMASKPVKVVSSMGEQSVGKSYMLNHLVDTSFAGSAMRTTEGVWMSVTPTNEELIVALDFEGVHSIERSVQEDCLLVLFNTALSNLVLFRNNYAFSRDITGLFQSFQSSSIVLDPAANPTLFQSSLVVIIKDVPDSDKHEIKNEFQLKFSHIVEVEGEANFLSRLHGDAVLIVPWPVIESRQFYTLFPQLKKLLDKQTITHPKAGIFLQTVKMLMAKLKANDWGSIDQSMASHRVRQLFDILPTAMKHGATEIEHGFEPLRDIDNGQEISIADTDVSFQIDYLTSTEESYQMLDVLQQSWPRFPSRHEAEEEDWVLGLGNYLLQLADDRTTHVQEWLTTNTSRFGNDTADFASLHREFEALAVALKAGVILCQLNITEDNMIVAQTMSALMTAITSRNMISTFLAVFRHVQQLHETSHGSMSRTRWAVEDNSSVEVNGRRFGTNDDGAPMMVNKLGSASHSMLLKRYAVFDGADLQHISSPMAPEPNRAKDFVSHSLHWARLGFKDPYTQEEQLDFTLCDALCAGTEHQASVDGAPISPPSFCTLPLFHPHHWPAEPVQGTAVQGYISHDGHHFGCTDPSRLQQTYHIIFVIDRSSSMSNTDRRPLEATPMTARIAERHNNRLGAVYQSLFGFWSARQGLGHGPRQDAYSVILFNQHVHHAVIHDTTSTAEELLNNILRYEPGFGTNFTLAIEAGQARMEDQWDNDRASVMIFLSDGECRLPERRISQLCRRAVNLGRPLSFHAVSFGPFSHTLQGMVRIATQTQNSAPHNPLRPTVPSSYHEALDTVQLAETFLGIAESLRKTRGALMWM</sequence>
<name>A0ACB8U408_9APHY</name>
<keyword evidence="2" id="KW-1185">Reference proteome</keyword>
<comment type="caution">
    <text evidence="1">The sequence shown here is derived from an EMBL/GenBank/DDBJ whole genome shotgun (WGS) entry which is preliminary data.</text>
</comment>
<evidence type="ECO:0000313" key="2">
    <source>
        <dbReference type="Proteomes" id="UP001055072"/>
    </source>
</evidence>
<dbReference type="Proteomes" id="UP001055072">
    <property type="component" value="Unassembled WGS sequence"/>
</dbReference>
<protein>
    <submittedName>
        <fullName evidence="1">Uncharacterized protein</fullName>
    </submittedName>
</protein>
<dbReference type="EMBL" id="MU274911">
    <property type="protein sequence ID" value="KAI0089043.1"/>
    <property type="molecule type" value="Genomic_DNA"/>
</dbReference>
<organism evidence="1 2">
    <name type="scientific">Irpex rosettiformis</name>
    <dbReference type="NCBI Taxonomy" id="378272"/>
    <lineage>
        <taxon>Eukaryota</taxon>
        <taxon>Fungi</taxon>
        <taxon>Dikarya</taxon>
        <taxon>Basidiomycota</taxon>
        <taxon>Agaricomycotina</taxon>
        <taxon>Agaricomycetes</taxon>
        <taxon>Polyporales</taxon>
        <taxon>Irpicaceae</taxon>
        <taxon>Irpex</taxon>
    </lineage>
</organism>